<proteinExistence type="predicted"/>
<dbReference type="EMBL" id="LAZR01000858">
    <property type="protein sequence ID" value="KKN56099.1"/>
    <property type="molecule type" value="Genomic_DNA"/>
</dbReference>
<organism evidence="1">
    <name type="scientific">marine sediment metagenome</name>
    <dbReference type="NCBI Taxonomy" id="412755"/>
    <lineage>
        <taxon>unclassified sequences</taxon>
        <taxon>metagenomes</taxon>
        <taxon>ecological metagenomes</taxon>
    </lineage>
</organism>
<sequence>MVPGAGGLEHLKRRCEDEYPDSFDPLLSGALDTSARDACGNLIRGHEPQALFAGIVPAADILQVHYIDKTYTPQEFIDEYAKDLGWSKKTDLDPKSTRLSWEDYESIVRERFGEKDMRSVASTLFRYRVLYDEAKVMELLGQIAPFSAPSARRFWQLVQDRYCDEFVKTWEEILAKRPDVEMERSRCSA</sequence>
<reference evidence="1" key="1">
    <citation type="journal article" date="2015" name="Nature">
        <title>Complex archaea that bridge the gap between prokaryotes and eukaryotes.</title>
        <authorList>
            <person name="Spang A."/>
            <person name="Saw J.H."/>
            <person name="Jorgensen S.L."/>
            <person name="Zaremba-Niedzwiedzka K."/>
            <person name="Martijn J."/>
            <person name="Lind A.E."/>
            <person name="van Eijk R."/>
            <person name="Schleper C."/>
            <person name="Guy L."/>
            <person name="Ettema T.J."/>
        </authorList>
    </citation>
    <scope>NUCLEOTIDE SEQUENCE</scope>
</reference>
<protein>
    <submittedName>
        <fullName evidence="1">Uncharacterized protein</fullName>
    </submittedName>
</protein>
<dbReference type="AlphaFoldDB" id="A0A0F9RMW8"/>
<name>A0A0F9RMW8_9ZZZZ</name>
<gene>
    <name evidence="1" type="ORF">LCGC14_0575770</name>
</gene>
<comment type="caution">
    <text evidence="1">The sequence shown here is derived from an EMBL/GenBank/DDBJ whole genome shotgun (WGS) entry which is preliminary data.</text>
</comment>
<evidence type="ECO:0000313" key="1">
    <source>
        <dbReference type="EMBL" id="KKN56099.1"/>
    </source>
</evidence>
<accession>A0A0F9RMW8</accession>